<dbReference type="PANTHER" id="PTHR11129">
    <property type="entry name" value="PROTEIN FARNESYLTRANSFERASE ALPHA SUBUNIT/RAB GERANYLGERANYL TRANSFERASE ALPHA SUBUNIT"/>
    <property type="match status" value="1"/>
</dbReference>
<dbReference type="SUPFAM" id="SSF48439">
    <property type="entry name" value="Protein prenylyltransferase"/>
    <property type="match status" value="1"/>
</dbReference>
<keyword evidence="5" id="KW-0637">Prenyltransferase</keyword>
<dbReference type="GO" id="GO:0004662">
    <property type="term" value="F:CAAX-protein geranylgeranyltransferase activity"/>
    <property type="evidence" value="ECO:0007669"/>
    <property type="project" value="UniProtKB-EC"/>
</dbReference>
<evidence type="ECO:0000256" key="13">
    <source>
        <dbReference type="ARBA" id="ARBA00043219"/>
    </source>
</evidence>
<dbReference type="AlphaFoldDB" id="A0A443SWG1"/>
<evidence type="ECO:0000313" key="15">
    <source>
        <dbReference type="EMBL" id="RWS31846.1"/>
    </source>
</evidence>
<feature type="region of interest" description="Disordered" evidence="14">
    <location>
        <begin position="1"/>
        <end position="27"/>
    </location>
</feature>
<protein>
    <recommendedName>
        <fullName evidence="9">Protein farnesyltransferase/geranylgeranyltransferase type-1 subunit alpha</fullName>
        <ecNumber evidence="4">2.5.1.58</ecNumber>
        <ecNumber evidence="3">2.5.1.59</ecNumber>
    </recommendedName>
    <alternativeName>
        <fullName evidence="12">CAAX farnesyltransferase subunit alpha</fullName>
    </alternativeName>
    <alternativeName>
        <fullName evidence="11">FTase-alpha</fullName>
    </alternativeName>
    <alternativeName>
        <fullName evidence="10">Ras proteins prenyltransferase subunit alpha</fullName>
    </alternativeName>
    <alternativeName>
        <fullName evidence="13">Type I protein geranyl-geranyltransferase subunit alpha</fullName>
    </alternativeName>
</protein>
<comment type="cofactor">
    <cofactor evidence="1">
        <name>Mg(2+)</name>
        <dbReference type="ChEBI" id="CHEBI:18420"/>
    </cofactor>
</comment>
<evidence type="ECO:0000256" key="3">
    <source>
        <dbReference type="ARBA" id="ARBA00012700"/>
    </source>
</evidence>
<accession>A0A443SWG1</accession>
<keyword evidence="8" id="KW-0460">Magnesium</keyword>
<evidence type="ECO:0000256" key="11">
    <source>
        <dbReference type="ARBA" id="ARBA00042436"/>
    </source>
</evidence>
<keyword evidence="7" id="KW-0677">Repeat</keyword>
<evidence type="ECO:0000256" key="10">
    <source>
        <dbReference type="ARBA" id="ARBA00041392"/>
    </source>
</evidence>
<comment type="caution">
    <text evidence="15">The sequence shown here is derived from an EMBL/GenBank/DDBJ whole genome shotgun (WGS) entry which is preliminary data.</text>
</comment>
<sequence>MSFVRKESQSGDSSSDGEEDFVPYSERSEWSDIKPVPQIEAENAIVTIAYSSRFRDVFDYFRAILAKDERSDRAFDLTTDCIALNPSNFTVWYFRRILLQSLKKDLREELRFLENVILDNHKNYQVWQHRKALIQMLNEASDEKRFTEDILKIDSKNYHCWQHRQWFVQQFNLWDGELQFLEQLINDDIRNNSAWNHRFFVINNTCSLSDMQVVEQEVNFTISKIKLTPHNESAWNYLRGILRECGLNKLKQVMEMCNELYSEPNRVRSSHLVAFMIDCIEETLDKQCPRDNSLIEQAVSMANEMATIDTIRTNYWNHVARSVHHTYTCKQ</sequence>
<evidence type="ECO:0000256" key="14">
    <source>
        <dbReference type="SAM" id="MobiDB-lite"/>
    </source>
</evidence>
<dbReference type="EC" id="2.5.1.59" evidence="3"/>
<keyword evidence="16" id="KW-1185">Reference proteome</keyword>
<dbReference type="EC" id="2.5.1.58" evidence="4"/>
<gene>
    <name evidence="15" type="ORF">B4U80_10922</name>
</gene>
<evidence type="ECO:0000256" key="2">
    <source>
        <dbReference type="ARBA" id="ARBA00006734"/>
    </source>
</evidence>
<dbReference type="Gene3D" id="1.25.40.120">
    <property type="entry name" value="Protein prenylyltransferase"/>
    <property type="match status" value="1"/>
</dbReference>
<dbReference type="InterPro" id="IPR002088">
    <property type="entry name" value="Prenyl_trans_a"/>
</dbReference>
<dbReference type="PANTHER" id="PTHR11129:SF1">
    <property type="entry name" value="PROTEIN FARNESYLTRANSFERASE_GERANYLGERANYLTRANSFERASE TYPE-1 SUBUNIT ALPHA"/>
    <property type="match status" value="1"/>
</dbReference>
<evidence type="ECO:0000256" key="8">
    <source>
        <dbReference type="ARBA" id="ARBA00022842"/>
    </source>
</evidence>
<dbReference type="Proteomes" id="UP000288716">
    <property type="component" value="Unassembled WGS sequence"/>
</dbReference>
<reference evidence="15 16" key="1">
    <citation type="journal article" date="2018" name="Gigascience">
        <title>Genomes of trombidid mites reveal novel predicted allergens and laterally-transferred genes associated with secondary metabolism.</title>
        <authorList>
            <person name="Dong X."/>
            <person name="Chaisiri K."/>
            <person name="Xia D."/>
            <person name="Armstrong S.D."/>
            <person name="Fang Y."/>
            <person name="Donnelly M.J."/>
            <person name="Kadowaki T."/>
            <person name="McGarry J.W."/>
            <person name="Darby A.C."/>
            <person name="Makepeace B.L."/>
        </authorList>
    </citation>
    <scope>NUCLEOTIDE SEQUENCE [LARGE SCALE GENOMIC DNA]</scope>
    <source>
        <strain evidence="15">UoL-UT</strain>
    </source>
</reference>
<evidence type="ECO:0000256" key="5">
    <source>
        <dbReference type="ARBA" id="ARBA00022602"/>
    </source>
</evidence>
<dbReference type="Pfam" id="PF01239">
    <property type="entry name" value="PPTA"/>
    <property type="match status" value="5"/>
</dbReference>
<comment type="similarity">
    <text evidence="2">Belongs to the protein prenyltransferase subunit alpha family.</text>
</comment>
<name>A0A443SWG1_9ACAR</name>
<dbReference type="PROSITE" id="PS51147">
    <property type="entry name" value="PFTA"/>
    <property type="match status" value="5"/>
</dbReference>
<evidence type="ECO:0000256" key="7">
    <source>
        <dbReference type="ARBA" id="ARBA00022737"/>
    </source>
</evidence>
<dbReference type="GO" id="GO:0005965">
    <property type="term" value="C:protein farnesyltransferase complex"/>
    <property type="evidence" value="ECO:0007669"/>
    <property type="project" value="TreeGrafter"/>
</dbReference>
<evidence type="ECO:0000313" key="16">
    <source>
        <dbReference type="Proteomes" id="UP000288716"/>
    </source>
</evidence>
<evidence type="ECO:0000256" key="6">
    <source>
        <dbReference type="ARBA" id="ARBA00022679"/>
    </source>
</evidence>
<dbReference type="STRING" id="299467.A0A443SWG1"/>
<dbReference type="OrthoDB" id="272289at2759"/>
<proteinExistence type="inferred from homology"/>
<evidence type="ECO:0000256" key="1">
    <source>
        <dbReference type="ARBA" id="ARBA00001946"/>
    </source>
</evidence>
<dbReference type="GO" id="GO:0005953">
    <property type="term" value="C:CAAX-protein geranylgeranyltransferase complex"/>
    <property type="evidence" value="ECO:0007669"/>
    <property type="project" value="TreeGrafter"/>
</dbReference>
<dbReference type="VEuPathDB" id="VectorBase:LDEU000193"/>
<evidence type="ECO:0000256" key="4">
    <source>
        <dbReference type="ARBA" id="ARBA00012702"/>
    </source>
</evidence>
<evidence type="ECO:0000256" key="9">
    <source>
        <dbReference type="ARBA" id="ARBA00040965"/>
    </source>
</evidence>
<keyword evidence="6 15" id="KW-0808">Transferase</keyword>
<evidence type="ECO:0000256" key="12">
    <source>
        <dbReference type="ARBA" id="ARBA00043086"/>
    </source>
</evidence>
<dbReference type="GO" id="GO:0004660">
    <property type="term" value="F:protein farnesyltransferase activity"/>
    <property type="evidence" value="ECO:0007669"/>
    <property type="project" value="UniProtKB-EC"/>
</dbReference>
<organism evidence="15 16">
    <name type="scientific">Leptotrombidium deliense</name>
    <dbReference type="NCBI Taxonomy" id="299467"/>
    <lineage>
        <taxon>Eukaryota</taxon>
        <taxon>Metazoa</taxon>
        <taxon>Ecdysozoa</taxon>
        <taxon>Arthropoda</taxon>
        <taxon>Chelicerata</taxon>
        <taxon>Arachnida</taxon>
        <taxon>Acari</taxon>
        <taxon>Acariformes</taxon>
        <taxon>Trombidiformes</taxon>
        <taxon>Prostigmata</taxon>
        <taxon>Anystina</taxon>
        <taxon>Parasitengona</taxon>
        <taxon>Trombiculoidea</taxon>
        <taxon>Trombiculidae</taxon>
        <taxon>Leptotrombidium</taxon>
    </lineage>
</organism>
<dbReference type="EMBL" id="NCKV01000044">
    <property type="protein sequence ID" value="RWS31846.1"/>
    <property type="molecule type" value="Genomic_DNA"/>
</dbReference>